<feature type="domain" description="Pesticidal crystal protein Cry22Aa Ig-like" evidence="8">
    <location>
        <begin position="244"/>
        <end position="313"/>
    </location>
</feature>
<dbReference type="SUPFAM" id="SSF141523">
    <property type="entry name" value="L,D-transpeptidase catalytic domain-like"/>
    <property type="match status" value="1"/>
</dbReference>
<feature type="region of interest" description="Disordered" evidence="6">
    <location>
        <begin position="318"/>
        <end position="361"/>
    </location>
</feature>
<dbReference type="Gene3D" id="2.40.440.10">
    <property type="entry name" value="L,D-transpeptidase catalytic domain-like"/>
    <property type="match status" value="1"/>
</dbReference>
<evidence type="ECO:0000256" key="7">
    <source>
        <dbReference type="SAM" id="Phobius"/>
    </source>
</evidence>
<evidence type="ECO:0000259" key="8">
    <source>
        <dbReference type="Pfam" id="PF16403"/>
    </source>
</evidence>
<dbReference type="InterPro" id="IPR013783">
    <property type="entry name" value="Ig-like_fold"/>
</dbReference>
<keyword evidence="7" id="KW-0472">Membrane</keyword>
<dbReference type="Proteomes" id="UP000628463">
    <property type="component" value="Unassembled WGS sequence"/>
</dbReference>
<organism evidence="9 10">
    <name type="scientific">Lachnospira hominis</name>
    <name type="common">ex Liu et al. 2021</name>
    <dbReference type="NCBI Taxonomy" id="2763051"/>
    <lineage>
        <taxon>Bacteria</taxon>
        <taxon>Bacillati</taxon>
        <taxon>Bacillota</taxon>
        <taxon>Clostridia</taxon>
        <taxon>Lachnospirales</taxon>
        <taxon>Lachnospiraceae</taxon>
        <taxon>Lachnospira</taxon>
    </lineage>
</organism>
<dbReference type="InterPro" id="IPR005490">
    <property type="entry name" value="LD_TPept_cat_dom"/>
</dbReference>
<keyword evidence="7" id="KW-1133">Transmembrane helix</keyword>
<feature type="compositionally biased region" description="Polar residues" evidence="6">
    <location>
        <begin position="318"/>
        <end position="333"/>
    </location>
</feature>
<protein>
    <submittedName>
        <fullName evidence="9">DUF5011 domain-containing protein</fullName>
    </submittedName>
</protein>
<dbReference type="InterPro" id="IPR032179">
    <property type="entry name" value="Cry22Aa_Ig-like"/>
</dbReference>
<dbReference type="CDD" id="cd16913">
    <property type="entry name" value="YkuD_like"/>
    <property type="match status" value="1"/>
</dbReference>
<dbReference type="Gene3D" id="2.60.40.10">
    <property type="entry name" value="Immunoglobulins"/>
    <property type="match status" value="1"/>
</dbReference>
<dbReference type="EMBL" id="JACOPD010000005">
    <property type="protein sequence ID" value="MBC5681027.1"/>
    <property type="molecule type" value="Genomic_DNA"/>
</dbReference>
<evidence type="ECO:0000256" key="6">
    <source>
        <dbReference type="SAM" id="MobiDB-lite"/>
    </source>
</evidence>
<keyword evidence="5" id="KW-0961">Cell wall biogenesis/degradation</keyword>
<dbReference type="InterPro" id="IPR038063">
    <property type="entry name" value="Transpep_catalytic_dom"/>
</dbReference>
<evidence type="ECO:0000313" key="9">
    <source>
        <dbReference type="EMBL" id="MBC5681027.1"/>
    </source>
</evidence>
<evidence type="ECO:0000256" key="1">
    <source>
        <dbReference type="ARBA" id="ARBA00004752"/>
    </source>
</evidence>
<keyword evidence="3" id="KW-0133">Cell shape</keyword>
<evidence type="ECO:0000313" key="10">
    <source>
        <dbReference type="Proteomes" id="UP000628463"/>
    </source>
</evidence>
<accession>A0ABR7G0Q5</accession>
<reference evidence="9 10" key="1">
    <citation type="submission" date="2020-08" db="EMBL/GenBank/DDBJ databases">
        <title>Genome public.</title>
        <authorList>
            <person name="Liu C."/>
            <person name="Sun Q."/>
        </authorList>
    </citation>
    <scope>NUCLEOTIDE SEQUENCE [LARGE SCALE GENOMIC DNA]</scope>
    <source>
        <strain evidence="9 10">NSJ-43</strain>
    </source>
</reference>
<evidence type="ECO:0000256" key="5">
    <source>
        <dbReference type="ARBA" id="ARBA00023316"/>
    </source>
</evidence>
<keyword evidence="2" id="KW-0808">Transferase</keyword>
<evidence type="ECO:0000256" key="4">
    <source>
        <dbReference type="ARBA" id="ARBA00022984"/>
    </source>
</evidence>
<evidence type="ECO:0000256" key="2">
    <source>
        <dbReference type="ARBA" id="ARBA00022679"/>
    </source>
</evidence>
<dbReference type="Pfam" id="PF16403">
    <property type="entry name" value="Bact_surface_Ig-like"/>
    <property type="match status" value="1"/>
</dbReference>
<sequence>MEFKYQKIKKLDIKKWLQGGNSKIYLIILVVFLAAVIFALTSIKELSKNSQSNNNITQSDESDNNKETSAFVENNLGYKLRVNKSQNFITVYKKDSSGEFKPLSVFACSVNSNVNTGDTVISNKQTWSMLASNTYGHYTCILGNGAYIHSVPYWSQNVKQLNVDAYNRLGITANTGSIYLQAKDAKWIYENCGVNIPVEIYEDANEKALLDYKIPDKLAAGANYDPSDTEALNANINGKIDYMSGVKNCQIALNQPFDKWEGIYAVDTNGNNITSSITISGNVDVTKPGVYTLIYYLSDNFGTDLAYYRYVTVGEGETSNAADNNNNKQQTTAAPLPSATQPQTSQPQTPASQQQSSNQQQ</sequence>
<comment type="pathway">
    <text evidence="1">Cell wall biogenesis; peptidoglycan biosynthesis.</text>
</comment>
<comment type="caution">
    <text evidence="9">The sequence shown here is derived from an EMBL/GenBank/DDBJ whole genome shotgun (WGS) entry which is preliminary data.</text>
</comment>
<keyword evidence="7" id="KW-0812">Transmembrane</keyword>
<proteinExistence type="predicted"/>
<evidence type="ECO:0000256" key="3">
    <source>
        <dbReference type="ARBA" id="ARBA00022960"/>
    </source>
</evidence>
<dbReference type="RefSeq" id="WP_021866699.1">
    <property type="nucleotide sequence ID" value="NZ_JACOPD010000005.1"/>
</dbReference>
<feature type="compositionally biased region" description="Low complexity" evidence="6">
    <location>
        <begin position="337"/>
        <end position="361"/>
    </location>
</feature>
<name>A0ABR7G0Q5_9FIRM</name>
<keyword evidence="4" id="KW-0573">Peptidoglycan synthesis</keyword>
<keyword evidence="10" id="KW-1185">Reference proteome</keyword>
<gene>
    <name evidence="9" type="ORF">H8S01_08650</name>
</gene>
<feature type="transmembrane region" description="Helical" evidence="7">
    <location>
        <begin position="24"/>
        <end position="43"/>
    </location>
</feature>